<feature type="transmembrane region" description="Helical" evidence="2">
    <location>
        <begin position="12"/>
        <end position="31"/>
    </location>
</feature>
<evidence type="ECO:0000313" key="4">
    <source>
        <dbReference type="Proteomes" id="UP001283361"/>
    </source>
</evidence>
<dbReference type="Proteomes" id="UP001283361">
    <property type="component" value="Unassembled WGS sequence"/>
</dbReference>
<name>A0AAE1BCP6_9GAST</name>
<evidence type="ECO:0000313" key="3">
    <source>
        <dbReference type="EMBL" id="KAK3803873.1"/>
    </source>
</evidence>
<keyword evidence="4" id="KW-1185">Reference proteome</keyword>
<dbReference type="EMBL" id="JAWDGP010000082">
    <property type="protein sequence ID" value="KAK3803873.1"/>
    <property type="molecule type" value="Genomic_DNA"/>
</dbReference>
<gene>
    <name evidence="3" type="ORF">RRG08_029465</name>
</gene>
<evidence type="ECO:0000256" key="1">
    <source>
        <dbReference type="SAM" id="MobiDB-lite"/>
    </source>
</evidence>
<dbReference type="AlphaFoldDB" id="A0AAE1BCP6"/>
<reference evidence="3" key="1">
    <citation type="journal article" date="2023" name="G3 (Bethesda)">
        <title>A reference genome for the long-term kleptoplast-retaining sea slug Elysia crispata morphotype clarki.</title>
        <authorList>
            <person name="Eastman K.E."/>
            <person name="Pendleton A.L."/>
            <person name="Shaikh M.A."/>
            <person name="Suttiyut T."/>
            <person name="Ogas R."/>
            <person name="Tomko P."/>
            <person name="Gavelis G."/>
            <person name="Widhalm J.R."/>
            <person name="Wisecaver J.H."/>
        </authorList>
    </citation>
    <scope>NUCLEOTIDE SEQUENCE</scope>
    <source>
        <strain evidence="3">ECLA1</strain>
    </source>
</reference>
<proteinExistence type="predicted"/>
<dbReference type="PANTHER" id="PTHR31389">
    <property type="entry name" value="LD39211P"/>
    <property type="match status" value="1"/>
</dbReference>
<keyword evidence="2" id="KW-0812">Transmembrane</keyword>
<protein>
    <submittedName>
        <fullName evidence="3">Uncharacterized protein</fullName>
    </submittedName>
</protein>
<evidence type="ECO:0000256" key="2">
    <source>
        <dbReference type="SAM" id="Phobius"/>
    </source>
</evidence>
<keyword evidence="2" id="KW-1133">Transmembrane helix</keyword>
<comment type="caution">
    <text evidence="3">The sequence shown here is derived from an EMBL/GenBank/DDBJ whole genome shotgun (WGS) entry which is preliminary data.</text>
</comment>
<keyword evidence="2" id="KW-0472">Membrane</keyword>
<dbReference type="PANTHER" id="PTHR31389:SF4">
    <property type="entry name" value="LD39211P"/>
    <property type="match status" value="1"/>
</dbReference>
<accession>A0AAE1BCP6</accession>
<sequence length="460" mass="54067">MGKYRNRIPYKRVANYAAITVTVFVLYKLVWDTGLQNEELRPYDPENNPRNIHRRRSVEQETDMLFLMTPPLGKVQEGNSGPREGERQQLNNPDSEENTGKEQPVQPDSNKNPVGEPKKNEFLNSEQKKIGREELSFNDDLQVQMHGRQTGEKNTNSRPKFRPDGIDWDIEEEMQKRRAAFFAAVEAKQQSFNDSDYTDMHEKDDDFTFVTAGSHSTYPATLEFIYSIQYFYPDSNIAVYDIGLIDEEKSFINTLCRTEVVSMWIQMWPESLYSNRHRVWRTLVLQFAMAKYGHYVYVEPGRFVFKQGIRDYIDASRKHGVIFGGRQLKHSSFVVTNPYMYTFLMTNERKLQTTPHFDFSLAVIHNTRRVKHEFMRFLVSCALEEYCISPPGSKSSCDVNLGNNRKYARCHRYDESAINLILNRWHNYQPREYLLRDLITRHFDGRDVTSMVRVCNRDEV</sequence>
<organism evidence="3 4">
    <name type="scientific">Elysia crispata</name>
    <name type="common">lettuce slug</name>
    <dbReference type="NCBI Taxonomy" id="231223"/>
    <lineage>
        <taxon>Eukaryota</taxon>
        <taxon>Metazoa</taxon>
        <taxon>Spiralia</taxon>
        <taxon>Lophotrochozoa</taxon>
        <taxon>Mollusca</taxon>
        <taxon>Gastropoda</taxon>
        <taxon>Heterobranchia</taxon>
        <taxon>Euthyneura</taxon>
        <taxon>Panpulmonata</taxon>
        <taxon>Sacoglossa</taxon>
        <taxon>Placobranchoidea</taxon>
        <taxon>Plakobranchidae</taxon>
        <taxon>Elysia</taxon>
    </lineage>
</organism>
<feature type="region of interest" description="Disordered" evidence="1">
    <location>
        <begin position="39"/>
        <end position="122"/>
    </location>
</feature>